<dbReference type="PROSITE" id="PS50071">
    <property type="entry name" value="HOMEOBOX_2"/>
    <property type="match status" value="1"/>
</dbReference>
<accession>A0A7R9DN64</accession>
<evidence type="ECO:0000313" key="5">
    <source>
        <dbReference type="EMBL" id="CAD7417799.1"/>
    </source>
</evidence>
<dbReference type="CDD" id="cd00086">
    <property type="entry name" value="homeodomain"/>
    <property type="match status" value="1"/>
</dbReference>
<organism evidence="5">
    <name type="scientific">Timema cristinae</name>
    <name type="common">Walking stick</name>
    <dbReference type="NCBI Taxonomy" id="61476"/>
    <lineage>
        <taxon>Eukaryota</taxon>
        <taxon>Metazoa</taxon>
        <taxon>Ecdysozoa</taxon>
        <taxon>Arthropoda</taxon>
        <taxon>Hexapoda</taxon>
        <taxon>Insecta</taxon>
        <taxon>Pterygota</taxon>
        <taxon>Neoptera</taxon>
        <taxon>Polyneoptera</taxon>
        <taxon>Phasmatodea</taxon>
        <taxon>Timematodea</taxon>
        <taxon>Timematoidea</taxon>
        <taxon>Timematidae</taxon>
        <taxon>Timema</taxon>
    </lineage>
</organism>
<evidence type="ECO:0000256" key="1">
    <source>
        <dbReference type="ARBA" id="ARBA00004123"/>
    </source>
</evidence>
<feature type="domain" description="Homeobox" evidence="4">
    <location>
        <begin position="1"/>
        <end position="19"/>
    </location>
</feature>
<evidence type="ECO:0000256" key="2">
    <source>
        <dbReference type="PROSITE-ProRule" id="PRU00108"/>
    </source>
</evidence>
<keyword evidence="2" id="KW-0539">Nucleus</keyword>
<dbReference type="InterPro" id="IPR001356">
    <property type="entry name" value="HD"/>
</dbReference>
<dbReference type="InterPro" id="IPR043378">
    <property type="entry name" value="PRRX1/2"/>
</dbReference>
<dbReference type="PANTHER" id="PTHR46385:SF4">
    <property type="entry name" value="PAIRED MESODERM HOMEOBOX PROTEIN 2-LIKE ISOFORM X1"/>
    <property type="match status" value="1"/>
</dbReference>
<protein>
    <recommendedName>
        <fullName evidence="4">Homeobox domain-containing protein</fullName>
    </recommendedName>
</protein>
<dbReference type="PANTHER" id="PTHR46385">
    <property type="entry name" value="PAIRED MESODERM HOMEOBOX PROTEIN 1-RELATED"/>
    <property type="match status" value="1"/>
</dbReference>
<dbReference type="InterPro" id="IPR009057">
    <property type="entry name" value="Homeodomain-like_sf"/>
</dbReference>
<dbReference type="SUPFAM" id="SSF46689">
    <property type="entry name" value="Homeodomain-like"/>
    <property type="match status" value="1"/>
</dbReference>
<keyword evidence="2" id="KW-0371">Homeobox</keyword>
<reference evidence="5" key="1">
    <citation type="submission" date="2020-11" db="EMBL/GenBank/DDBJ databases">
        <authorList>
            <person name="Tran Van P."/>
        </authorList>
    </citation>
    <scope>NUCLEOTIDE SEQUENCE</scope>
</reference>
<name>A0A7R9DN64_TIMCR</name>
<proteinExistence type="predicted"/>
<dbReference type="GO" id="GO:0003677">
    <property type="term" value="F:DNA binding"/>
    <property type="evidence" value="ECO:0007669"/>
    <property type="project" value="UniProtKB-UniRule"/>
</dbReference>
<feature type="region of interest" description="Disordered" evidence="3">
    <location>
        <begin position="29"/>
        <end position="54"/>
    </location>
</feature>
<evidence type="ECO:0000259" key="4">
    <source>
        <dbReference type="PROSITE" id="PS50071"/>
    </source>
</evidence>
<dbReference type="EMBL" id="OC332428">
    <property type="protein sequence ID" value="CAD7417799.1"/>
    <property type="molecule type" value="Genomic_DNA"/>
</dbReference>
<sequence>MELCLQVWFQNRRAKFRRNERSLLSQRGGFRGVELGPQQGAEQPLAPRPTGALVTGGPQSAELCQHYDSWRTVSPGCSQYSPVLQAAQTLPALPPSCAFMSSTGMSTGYNSGHQTSPMSVANYSVSSSIASLRFRAHEYSLHPAQI</sequence>
<dbReference type="GO" id="GO:0005634">
    <property type="term" value="C:nucleus"/>
    <property type="evidence" value="ECO:0007669"/>
    <property type="project" value="UniProtKB-SubCell"/>
</dbReference>
<feature type="DNA-binding region" description="Homeobox" evidence="2">
    <location>
        <begin position="3"/>
        <end position="20"/>
    </location>
</feature>
<gene>
    <name evidence="5" type="ORF">TCEB3V08_LOCUS13061</name>
</gene>
<dbReference type="Gene3D" id="1.10.10.60">
    <property type="entry name" value="Homeodomain-like"/>
    <property type="match status" value="1"/>
</dbReference>
<dbReference type="AlphaFoldDB" id="A0A7R9DN64"/>
<evidence type="ECO:0000256" key="3">
    <source>
        <dbReference type="SAM" id="MobiDB-lite"/>
    </source>
</evidence>
<keyword evidence="2" id="KW-0238">DNA-binding</keyword>
<comment type="subcellular location">
    <subcellularLocation>
        <location evidence="1 2">Nucleus</location>
    </subcellularLocation>
</comment>